<dbReference type="InterPro" id="IPR006638">
    <property type="entry name" value="Elp3/MiaA/NifB-like_rSAM"/>
</dbReference>
<evidence type="ECO:0000256" key="1">
    <source>
        <dbReference type="ARBA" id="ARBA00003234"/>
    </source>
</evidence>
<dbReference type="GO" id="GO:0051539">
    <property type="term" value="F:4 iron, 4 sulfur cluster binding"/>
    <property type="evidence" value="ECO:0007669"/>
    <property type="project" value="UniProtKB-UniRule"/>
</dbReference>
<dbReference type="PANTHER" id="PTHR43020:SF2">
    <property type="entry name" value="MITOCHONDRIAL TRNA METHYLTHIOTRANSFERASE CDK5RAP1"/>
    <property type="match status" value="1"/>
</dbReference>
<evidence type="ECO:0000256" key="4">
    <source>
        <dbReference type="ARBA" id="ARBA00022691"/>
    </source>
</evidence>
<dbReference type="PROSITE" id="PS50926">
    <property type="entry name" value="TRAM"/>
    <property type="match status" value="1"/>
</dbReference>
<dbReference type="CDD" id="cd01335">
    <property type="entry name" value="Radical_SAM"/>
    <property type="match status" value="1"/>
</dbReference>
<dbReference type="PROSITE" id="PS01278">
    <property type="entry name" value="MTTASE_RADICAL"/>
    <property type="match status" value="1"/>
</dbReference>
<keyword evidence="12" id="KW-0819">tRNA processing</keyword>
<comment type="subunit">
    <text evidence="12">Monomer.</text>
</comment>
<keyword evidence="12" id="KW-0963">Cytoplasm</keyword>
<dbReference type="InterPro" id="IPR058240">
    <property type="entry name" value="rSAM_sf"/>
</dbReference>
<evidence type="ECO:0000256" key="8">
    <source>
        <dbReference type="ARBA" id="ARBA00033765"/>
    </source>
</evidence>
<dbReference type="NCBIfam" id="TIGR00089">
    <property type="entry name" value="MiaB/RimO family radical SAM methylthiotransferase"/>
    <property type="match status" value="1"/>
</dbReference>
<evidence type="ECO:0000256" key="7">
    <source>
        <dbReference type="ARBA" id="ARBA00023014"/>
    </source>
</evidence>
<evidence type="ECO:0000313" key="17">
    <source>
        <dbReference type="Proteomes" id="UP000052008"/>
    </source>
</evidence>
<dbReference type="Gene3D" id="3.80.30.20">
    <property type="entry name" value="tm_1862 like domain"/>
    <property type="match status" value="1"/>
</dbReference>
<dbReference type="SFLD" id="SFLDS00029">
    <property type="entry name" value="Radical_SAM"/>
    <property type="match status" value="1"/>
</dbReference>
<dbReference type="GO" id="GO:0035597">
    <property type="term" value="F:tRNA-2-methylthio-N(6)-dimethylallyladenosine(37) synthase activity"/>
    <property type="evidence" value="ECO:0007669"/>
    <property type="project" value="UniProtKB-EC"/>
</dbReference>
<accession>A0A0S7WS69</accession>
<feature type="binding site" evidence="12">
    <location>
        <position position="50"/>
    </location>
    <ligand>
        <name>[4Fe-4S] cluster</name>
        <dbReference type="ChEBI" id="CHEBI:49883"/>
        <label>1</label>
    </ligand>
</feature>
<dbReference type="HAMAP" id="MF_01864">
    <property type="entry name" value="tRNA_metthiotr_MiaB"/>
    <property type="match status" value="1"/>
</dbReference>
<comment type="subcellular location">
    <subcellularLocation>
        <location evidence="12">Cytoplasm</location>
    </subcellularLocation>
</comment>
<dbReference type="PROSITE" id="PS51449">
    <property type="entry name" value="MTTASE_N"/>
    <property type="match status" value="1"/>
</dbReference>
<dbReference type="Gene3D" id="3.40.50.12160">
    <property type="entry name" value="Methylthiotransferase, N-terminal domain"/>
    <property type="match status" value="1"/>
</dbReference>
<keyword evidence="7 12" id="KW-0411">Iron-sulfur</keyword>
<feature type="domain" description="MTTase N-terminal" evidence="14">
    <location>
        <begin position="5"/>
        <end position="121"/>
    </location>
</feature>
<dbReference type="InterPro" id="IPR020612">
    <property type="entry name" value="Methylthiotransferase_CS"/>
</dbReference>
<evidence type="ECO:0000256" key="3">
    <source>
        <dbReference type="ARBA" id="ARBA00022679"/>
    </source>
</evidence>
<dbReference type="STRING" id="1703770.AMJ39_06120"/>
<feature type="domain" description="Radical SAM core" evidence="15">
    <location>
        <begin position="144"/>
        <end position="372"/>
    </location>
</feature>
<dbReference type="FunFam" id="3.40.50.12160:FF:000003">
    <property type="entry name" value="CDK5 regulatory subunit-associated protein 1"/>
    <property type="match status" value="1"/>
</dbReference>
<feature type="binding site" evidence="12">
    <location>
        <position position="84"/>
    </location>
    <ligand>
        <name>[4Fe-4S] cluster</name>
        <dbReference type="ChEBI" id="CHEBI:49883"/>
        <label>1</label>
    </ligand>
</feature>
<evidence type="ECO:0000256" key="6">
    <source>
        <dbReference type="ARBA" id="ARBA00023004"/>
    </source>
</evidence>
<dbReference type="AlphaFoldDB" id="A0A0S7WS69"/>
<dbReference type="GO" id="GO:0005829">
    <property type="term" value="C:cytosol"/>
    <property type="evidence" value="ECO:0007669"/>
    <property type="project" value="TreeGrafter"/>
</dbReference>
<dbReference type="NCBIfam" id="TIGR01574">
    <property type="entry name" value="miaB-methiolase"/>
    <property type="match status" value="1"/>
</dbReference>
<dbReference type="SFLD" id="SFLDG01061">
    <property type="entry name" value="methylthiotransferase"/>
    <property type="match status" value="1"/>
</dbReference>
<evidence type="ECO:0000256" key="11">
    <source>
        <dbReference type="ARBA" id="ARBA00081141"/>
    </source>
</evidence>
<dbReference type="PROSITE" id="PS51918">
    <property type="entry name" value="RADICAL_SAM"/>
    <property type="match status" value="1"/>
</dbReference>
<feature type="binding site" evidence="12">
    <location>
        <position position="14"/>
    </location>
    <ligand>
        <name>[4Fe-4S] cluster</name>
        <dbReference type="ChEBI" id="CHEBI:49883"/>
        <label>1</label>
    </ligand>
</feature>
<comment type="caution">
    <text evidence="16">The sequence shown here is derived from an EMBL/GenBank/DDBJ whole genome shotgun (WGS) entry which is preliminary data.</text>
</comment>
<comment type="catalytic activity">
    <reaction evidence="12">
        <text>N(6)-dimethylallyladenosine(37) in tRNA + (sulfur carrier)-SH + AH2 + 2 S-adenosyl-L-methionine = 2-methylsulfanyl-N(6)-dimethylallyladenosine(37) in tRNA + (sulfur carrier)-H + 5'-deoxyadenosine + L-methionine + A + S-adenosyl-L-homocysteine + 2 H(+)</text>
        <dbReference type="Rhea" id="RHEA:37067"/>
        <dbReference type="Rhea" id="RHEA-COMP:10375"/>
        <dbReference type="Rhea" id="RHEA-COMP:10376"/>
        <dbReference type="Rhea" id="RHEA-COMP:14737"/>
        <dbReference type="Rhea" id="RHEA-COMP:14739"/>
        <dbReference type="ChEBI" id="CHEBI:13193"/>
        <dbReference type="ChEBI" id="CHEBI:15378"/>
        <dbReference type="ChEBI" id="CHEBI:17319"/>
        <dbReference type="ChEBI" id="CHEBI:17499"/>
        <dbReference type="ChEBI" id="CHEBI:29917"/>
        <dbReference type="ChEBI" id="CHEBI:57844"/>
        <dbReference type="ChEBI" id="CHEBI:57856"/>
        <dbReference type="ChEBI" id="CHEBI:59789"/>
        <dbReference type="ChEBI" id="CHEBI:64428"/>
        <dbReference type="ChEBI" id="CHEBI:74415"/>
        <dbReference type="ChEBI" id="CHEBI:74417"/>
        <dbReference type="EC" id="2.8.4.3"/>
    </reaction>
</comment>
<organism evidence="16 17">
    <name type="scientific">candidate division TA06 bacterium DG_24</name>
    <dbReference type="NCBI Taxonomy" id="1703770"/>
    <lineage>
        <taxon>Bacteria</taxon>
        <taxon>Bacteria division TA06</taxon>
    </lineage>
</organism>
<dbReference type="Pfam" id="PF00919">
    <property type="entry name" value="UPF0004"/>
    <property type="match status" value="1"/>
</dbReference>
<dbReference type="SUPFAM" id="SSF102114">
    <property type="entry name" value="Radical SAM enzymes"/>
    <property type="match status" value="1"/>
</dbReference>
<keyword evidence="6 12" id="KW-0408">Iron</keyword>
<comment type="cofactor">
    <cofactor evidence="12">
        <name>[4Fe-4S] cluster</name>
        <dbReference type="ChEBI" id="CHEBI:49883"/>
    </cofactor>
    <text evidence="12">Binds 2 [4Fe-4S] clusters. One cluster is coordinated with 3 cysteines and an exchangeable S-adenosyl-L-methionine.</text>
</comment>
<dbReference type="InterPro" id="IPR007197">
    <property type="entry name" value="rSAM"/>
</dbReference>
<dbReference type="InterPro" id="IPR013848">
    <property type="entry name" value="Methylthiotransferase_N"/>
</dbReference>
<dbReference type="EC" id="2.8.4.3" evidence="8 12"/>
<dbReference type="EMBL" id="LIZS01000032">
    <property type="protein sequence ID" value="KPJ53038.1"/>
    <property type="molecule type" value="Genomic_DNA"/>
</dbReference>
<sequence>MDERPSFCIHTYGCQMNVYDSDLIAGILSDRGYPRAGSLEEADLILVNTCAVREHAERRAIGRLNELTGMKRVRPDLVVGICGCVAQRLGRGAREVVPSIDLVVGPSCYRMLPGLIEDVLRDRMPRYALDLGEGESYDGILTAAGRGVTAFLAIMRGCDNRCSYCIVPYVRGPERSRSRDDILAELRTLAEGGVREITLLGQNVVAYRDGEHRFADLLQAIDDSRLIQRIRFTTSHPRDLDETVIRAVAELESVCEHIHLPMQSGSTSVLERMNRQYTAEHYRALIEELREQVPGIAITTDIIVGFPGETDDDFRKTLEMVNETRFDYAYMFRYSPRPGTPAASFESEVPERVRGERLKQLIELQNGIIRQRNAELVGEEVEVLVEGASHQSDEELIGRTRTNKVVVFGGSRDLIGNFVDVRVAELRGWTPWGYRAQRSDAEESVRTVVTGAGVT</sequence>
<evidence type="ECO:0000313" key="16">
    <source>
        <dbReference type="EMBL" id="KPJ53038.1"/>
    </source>
</evidence>
<protein>
    <recommendedName>
        <fullName evidence="9 12">tRNA-2-methylthio-N(6)-dimethylallyladenosine synthase</fullName>
        <ecNumber evidence="8 12">2.8.4.3</ecNumber>
    </recommendedName>
    <alternativeName>
        <fullName evidence="11 12">(Dimethylallyl)adenosine tRNA methylthiotransferase MiaB</fullName>
    </alternativeName>
    <alternativeName>
        <fullName evidence="10 12">tRNA-i(6)A37 methylthiotransferase</fullName>
    </alternativeName>
</protein>
<dbReference type="InterPro" id="IPR023404">
    <property type="entry name" value="rSAM_horseshoe"/>
</dbReference>
<evidence type="ECO:0000256" key="10">
    <source>
        <dbReference type="ARBA" id="ARBA00080698"/>
    </source>
</evidence>
<dbReference type="Pfam" id="PF01938">
    <property type="entry name" value="TRAM"/>
    <property type="match status" value="1"/>
</dbReference>
<dbReference type="InterPro" id="IPR002792">
    <property type="entry name" value="TRAM_dom"/>
</dbReference>
<evidence type="ECO:0000256" key="2">
    <source>
        <dbReference type="ARBA" id="ARBA00022485"/>
    </source>
</evidence>
<reference evidence="16 17" key="1">
    <citation type="journal article" date="2015" name="Microbiome">
        <title>Genomic resolution of linkages in carbon, nitrogen, and sulfur cycling among widespread estuary sediment bacteria.</title>
        <authorList>
            <person name="Baker B.J."/>
            <person name="Lazar C.S."/>
            <person name="Teske A.P."/>
            <person name="Dick G.J."/>
        </authorList>
    </citation>
    <scope>NUCLEOTIDE SEQUENCE [LARGE SCALE GENOMIC DNA]</scope>
    <source>
        <strain evidence="16">DG_24</strain>
    </source>
</reference>
<evidence type="ECO:0000256" key="5">
    <source>
        <dbReference type="ARBA" id="ARBA00022723"/>
    </source>
</evidence>
<dbReference type="SFLD" id="SFLDG01082">
    <property type="entry name" value="B12-binding_domain_containing"/>
    <property type="match status" value="1"/>
</dbReference>
<dbReference type="InterPro" id="IPR005839">
    <property type="entry name" value="Methylthiotransferase"/>
</dbReference>
<comment type="function">
    <text evidence="1 12">Catalyzes the methylthiolation of N6-(dimethylallyl)adenosine (i(6)A), leading to the formation of 2-methylthio-N6-(dimethylallyl)adenosine (ms(2)i(6)A) at position 37 in tRNAs that read codons beginning with uridine.</text>
</comment>
<dbReference type="PATRIC" id="fig|1703770.3.peg.906"/>
<dbReference type="GO" id="GO:0046872">
    <property type="term" value="F:metal ion binding"/>
    <property type="evidence" value="ECO:0007669"/>
    <property type="project" value="UniProtKB-KW"/>
</dbReference>
<keyword evidence="2 12" id="KW-0004">4Fe-4S</keyword>
<gene>
    <name evidence="12" type="primary">miaB</name>
    <name evidence="16" type="ORF">AMJ39_06120</name>
</gene>
<dbReference type="Proteomes" id="UP000052008">
    <property type="component" value="Unassembled WGS sequence"/>
</dbReference>
<dbReference type="Pfam" id="PF04055">
    <property type="entry name" value="Radical_SAM"/>
    <property type="match status" value="1"/>
</dbReference>
<feature type="binding site" evidence="12">
    <location>
        <position position="158"/>
    </location>
    <ligand>
        <name>[4Fe-4S] cluster</name>
        <dbReference type="ChEBI" id="CHEBI:49883"/>
        <label>2</label>
        <note>4Fe-4S-S-AdoMet</note>
    </ligand>
</feature>
<dbReference type="SMART" id="SM00729">
    <property type="entry name" value="Elp3"/>
    <property type="match status" value="1"/>
</dbReference>
<evidence type="ECO:0000259" key="13">
    <source>
        <dbReference type="PROSITE" id="PS50926"/>
    </source>
</evidence>
<proteinExistence type="inferred from homology"/>
<evidence type="ECO:0000256" key="9">
    <source>
        <dbReference type="ARBA" id="ARBA00068570"/>
    </source>
</evidence>
<evidence type="ECO:0000259" key="15">
    <source>
        <dbReference type="PROSITE" id="PS51918"/>
    </source>
</evidence>
<keyword evidence="3 12" id="KW-0808">Transferase</keyword>
<evidence type="ECO:0000259" key="14">
    <source>
        <dbReference type="PROSITE" id="PS51449"/>
    </source>
</evidence>
<dbReference type="FunFam" id="3.80.30.20:FF:000001">
    <property type="entry name" value="tRNA-2-methylthio-N(6)-dimethylallyladenosine synthase 2"/>
    <property type="match status" value="1"/>
</dbReference>
<keyword evidence="5 12" id="KW-0479">Metal-binding</keyword>
<feature type="domain" description="TRAM" evidence="13">
    <location>
        <begin position="374"/>
        <end position="437"/>
    </location>
</feature>
<feature type="binding site" evidence="12">
    <location>
        <position position="165"/>
    </location>
    <ligand>
        <name>[4Fe-4S] cluster</name>
        <dbReference type="ChEBI" id="CHEBI:49883"/>
        <label>2</label>
        <note>4Fe-4S-S-AdoMet</note>
    </ligand>
</feature>
<keyword evidence="4 12" id="KW-0949">S-adenosyl-L-methionine</keyword>
<feature type="binding site" evidence="12">
    <location>
        <position position="162"/>
    </location>
    <ligand>
        <name>[4Fe-4S] cluster</name>
        <dbReference type="ChEBI" id="CHEBI:49883"/>
        <label>2</label>
        <note>4Fe-4S-S-AdoMet</note>
    </ligand>
</feature>
<comment type="similarity">
    <text evidence="12">Belongs to the methylthiotransferase family. MiaB subfamily.</text>
</comment>
<dbReference type="InterPro" id="IPR038135">
    <property type="entry name" value="Methylthiotransferase_N_sf"/>
</dbReference>
<dbReference type="InterPro" id="IPR006463">
    <property type="entry name" value="MiaB_methiolase"/>
</dbReference>
<dbReference type="PANTHER" id="PTHR43020">
    <property type="entry name" value="CDK5 REGULATORY SUBUNIT-ASSOCIATED PROTEIN 1"/>
    <property type="match status" value="1"/>
</dbReference>
<dbReference type="SFLD" id="SFLDF00273">
    <property type="entry name" value="(dimethylallyl)adenosine_tRNA"/>
    <property type="match status" value="1"/>
</dbReference>
<name>A0A0S7WS69_UNCT6</name>
<evidence type="ECO:0000256" key="12">
    <source>
        <dbReference type="HAMAP-Rule" id="MF_01864"/>
    </source>
</evidence>